<proteinExistence type="predicted"/>
<comment type="caution">
    <text evidence="1">The sequence shown here is derived from an EMBL/GenBank/DDBJ whole genome shotgun (WGS) entry which is preliminary data.</text>
</comment>
<evidence type="ECO:0000313" key="1">
    <source>
        <dbReference type="EMBL" id="KAI3716109.1"/>
    </source>
</evidence>
<organism evidence="1 2">
    <name type="scientific">Arctium lappa</name>
    <name type="common">Greater burdock</name>
    <name type="synonym">Lappa major</name>
    <dbReference type="NCBI Taxonomy" id="4217"/>
    <lineage>
        <taxon>Eukaryota</taxon>
        <taxon>Viridiplantae</taxon>
        <taxon>Streptophyta</taxon>
        <taxon>Embryophyta</taxon>
        <taxon>Tracheophyta</taxon>
        <taxon>Spermatophyta</taxon>
        <taxon>Magnoliopsida</taxon>
        <taxon>eudicotyledons</taxon>
        <taxon>Gunneridae</taxon>
        <taxon>Pentapetalae</taxon>
        <taxon>asterids</taxon>
        <taxon>campanulids</taxon>
        <taxon>Asterales</taxon>
        <taxon>Asteraceae</taxon>
        <taxon>Carduoideae</taxon>
        <taxon>Cardueae</taxon>
        <taxon>Arctiinae</taxon>
        <taxon>Arctium</taxon>
    </lineage>
</organism>
<accession>A0ACB9B2J6</accession>
<evidence type="ECO:0000313" key="2">
    <source>
        <dbReference type="Proteomes" id="UP001055879"/>
    </source>
</evidence>
<sequence>MTSYHIKMHKSKAILRYRTLKKIAIFFRFMDMFVFLTMISRFSAQLPFAVNFSGHHFRGFSSTNFSPMFAFVTGNAIILLLLFKSRLVENGDGDDDDNGGIDFYNAYFNSTITSIDTTVIVPINGYKICRSRSEDLMKVKRGDDQTYRKLRRSVTEKRRRLKNLDHRCDGFAEDKMSGEEFRRTVEAFIERQQKSLRDEEFSPIVYVGA</sequence>
<keyword evidence="2" id="KW-1185">Reference proteome</keyword>
<name>A0ACB9B2J6_ARCLA</name>
<reference evidence="1 2" key="2">
    <citation type="journal article" date="2022" name="Mol. Ecol. Resour.">
        <title>The genomes of chicory, endive, great burdock and yacon provide insights into Asteraceae paleo-polyploidization history and plant inulin production.</title>
        <authorList>
            <person name="Fan W."/>
            <person name="Wang S."/>
            <person name="Wang H."/>
            <person name="Wang A."/>
            <person name="Jiang F."/>
            <person name="Liu H."/>
            <person name="Zhao H."/>
            <person name="Xu D."/>
            <person name="Zhang Y."/>
        </authorList>
    </citation>
    <scope>NUCLEOTIDE SEQUENCE [LARGE SCALE GENOMIC DNA]</scope>
    <source>
        <strain evidence="2">cv. Niubang</strain>
    </source>
</reference>
<gene>
    <name evidence="1" type="ORF">L6452_23205</name>
</gene>
<dbReference type="EMBL" id="CM042053">
    <property type="protein sequence ID" value="KAI3716109.1"/>
    <property type="molecule type" value="Genomic_DNA"/>
</dbReference>
<dbReference type="Proteomes" id="UP001055879">
    <property type="component" value="Linkage Group LG07"/>
</dbReference>
<reference evidence="2" key="1">
    <citation type="journal article" date="2022" name="Mol. Ecol. Resour.">
        <title>The genomes of chicory, endive, great burdock and yacon provide insights into Asteraceae palaeo-polyploidization history and plant inulin production.</title>
        <authorList>
            <person name="Fan W."/>
            <person name="Wang S."/>
            <person name="Wang H."/>
            <person name="Wang A."/>
            <person name="Jiang F."/>
            <person name="Liu H."/>
            <person name="Zhao H."/>
            <person name="Xu D."/>
            <person name="Zhang Y."/>
        </authorList>
    </citation>
    <scope>NUCLEOTIDE SEQUENCE [LARGE SCALE GENOMIC DNA]</scope>
    <source>
        <strain evidence="2">cv. Niubang</strain>
    </source>
</reference>
<protein>
    <submittedName>
        <fullName evidence="1">Uncharacterized protein</fullName>
    </submittedName>
</protein>